<dbReference type="EMBL" id="HG994360">
    <property type="protein sequence ID" value="CAF2086494.1"/>
    <property type="molecule type" value="Genomic_DNA"/>
</dbReference>
<proteinExistence type="predicted"/>
<feature type="region of interest" description="Disordered" evidence="1">
    <location>
        <begin position="26"/>
        <end position="58"/>
    </location>
</feature>
<dbReference type="AlphaFoldDB" id="A0A816SJG8"/>
<protein>
    <submittedName>
        <fullName evidence="2">(rape) hypothetical protein</fullName>
    </submittedName>
</protein>
<accession>A0A816SJG8</accession>
<feature type="compositionally biased region" description="Basic and acidic residues" evidence="1">
    <location>
        <begin position="76"/>
        <end position="92"/>
    </location>
</feature>
<name>A0A816SJG8_BRANA</name>
<reference evidence="2" key="1">
    <citation type="submission" date="2021-01" db="EMBL/GenBank/DDBJ databases">
        <authorList>
            <consortium name="Genoscope - CEA"/>
            <person name="William W."/>
        </authorList>
    </citation>
    <scope>NUCLEOTIDE SEQUENCE</scope>
</reference>
<gene>
    <name evidence="2" type="ORF">DARMORV10_A06P24900.1</name>
</gene>
<feature type="region of interest" description="Disordered" evidence="1">
    <location>
        <begin position="76"/>
        <end position="111"/>
    </location>
</feature>
<evidence type="ECO:0000256" key="1">
    <source>
        <dbReference type="SAM" id="MobiDB-lite"/>
    </source>
</evidence>
<organism evidence="2">
    <name type="scientific">Brassica napus</name>
    <name type="common">Rape</name>
    <dbReference type="NCBI Taxonomy" id="3708"/>
    <lineage>
        <taxon>Eukaryota</taxon>
        <taxon>Viridiplantae</taxon>
        <taxon>Streptophyta</taxon>
        <taxon>Embryophyta</taxon>
        <taxon>Tracheophyta</taxon>
        <taxon>Spermatophyta</taxon>
        <taxon>Magnoliopsida</taxon>
        <taxon>eudicotyledons</taxon>
        <taxon>Gunneridae</taxon>
        <taxon>Pentapetalae</taxon>
        <taxon>rosids</taxon>
        <taxon>malvids</taxon>
        <taxon>Brassicales</taxon>
        <taxon>Brassicaceae</taxon>
        <taxon>Brassiceae</taxon>
        <taxon>Brassica</taxon>
    </lineage>
</organism>
<dbReference type="Proteomes" id="UP001295469">
    <property type="component" value="Chromosome A06"/>
</dbReference>
<evidence type="ECO:0000313" key="2">
    <source>
        <dbReference type="EMBL" id="CAF2086494.1"/>
    </source>
</evidence>
<sequence>MQPQSGGKFLPRGKDEKDFEKRVKECLKLSGGKRMGGSDASWSDAERSNPHAPHGVPRHLRAQGVGLWAPHSTRLETRTKERAWQSQRERRPSPLSQNLELEATHRPPPDCRPSVGAWLPRRCGWLSPFDWACVRTARYNYHRWWVEIALQGDLNLSRRGIVEWRTSIRLTWTVQSIKTRAYVQISTDQSREGQRADMSTWCISCPKSVRTSRKGQRADMCTDMVHQLSKINYSVTHEPINFCCLHYNIAKANCVDDRHGNITLCKMFKVNKYCRCLQSEFSYISPYELNENRNLVWNKRVKARLILIFSTNTNRESVAYRSFRPSEFEARGTCRWLSPFGGSAVRTALNYNYHRVAGRILCRRLKYATGIVIHGSVHGKGQHADMCTDMVHQLSKISTRTVHGKEHADMYGLI</sequence>